<evidence type="ECO:0000256" key="4">
    <source>
        <dbReference type="ARBA" id="ARBA00022884"/>
    </source>
</evidence>
<dbReference type="PROSITE" id="PS51686">
    <property type="entry name" value="SAM_MT_RSMB_NOP"/>
    <property type="match status" value="1"/>
</dbReference>
<dbReference type="OrthoDB" id="435282at2759"/>
<evidence type="ECO:0000256" key="1">
    <source>
        <dbReference type="ARBA" id="ARBA00022603"/>
    </source>
</evidence>
<evidence type="ECO:0000256" key="5">
    <source>
        <dbReference type="ARBA" id="ARBA00053002"/>
    </source>
</evidence>
<feature type="region of interest" description="Disordered" evidence="7">
    <location>
        <begin position="1"/>
        <end position="30"/>
    </location>
</feature>
<keyword evidence="2 6" id="KW-0808">Transferase</keyword>
<feature type="binding site" evidence="6">
    <location>
        <position position="301"/>
    </location>
    <ligand>
        <name>S-adenosyl-L-methionine</name>
        <dbReference type="ChEBI" id="CHEBI:59789"/>
    </ligand>
</feature>
<dbReference type="SUPFAM" id="SSF53335">
    <property type="entry name" value="S-adenosyl-L-methionine-dependent methyltransferases"/>
    <property type="match status" value="1"/>
</dbReference>
<keyword evidence="4 6" id="KW-0694">RNA-binding</keyword>
<dbReference type="PANTHER" id="PTHR22807">
    <property type="entry name" value="NOP2 YEAST -RELATED NOL1/NOP2/FMU SUN DOMAIN-CONTAINING"/>
    <property type="match status" value="1"/>
</dbReference>
<feature type="domain" description="SAM-dependent MTase RsmB/NOP-type" evidence="8">
    <location>
        <begin position="161"/>
        <end position="449"/>
    </location>
</feature>
<dbReference type="PANTHER" id="PTHR22807:SF4">
    <property type="entry name" value="28S RRNA (CYTOSINE-C(5))-METHYLTRANSFERASE"/>
    <property type="match status" value="1"/>
</dbReference>
<comment type="catalytic activity">
    <reaction evidence="5">
        <text>a cytidine in 25S rRNA + S-adenosyl-L-methionine = a 5-methylcytidine in 25S rRNA + S-adenosyl-L-homocysteine + H(+)</text>
        <dbReference type="Rhea" id="RHEA:47780"/>
        <dbReference type="Rhea" id="RHEA-COMP:11911"/>
        <dbReference type="Rhea" id="RHEA-COMP:11912"/>
        <dbReference type="ChEBI" id="CHEBI:15378"/>
        <dbReference type="ChEBI" id="CHEBI:57856"/>
        <dbReference type="ChEBI" id="CHEBI:59789"/>
        <dbReference type="ChEBI" id="CHEBI:74483"/>
        <dbReference type="ChEBI" id="CHEBI:82748"/>
    </reaction>
</comment>
<accession>A0A200Q2T8</accession>
<evidence type="ECO:0000256" key="3">
    <source>
        <dbReference type="ARBA" id="ARBA00022691"/>
    </source>
</evidence>
<evidence type="ECO:0000313" key="10">
    <source>
        <dbReference type="Proteomes" id="UP000195402"/>
    </source>
</evidence>
<sequence>MARLKSSMEPPAEKAAKDSQRRPSNADRSSYFARREAAKVLKSVLQGDARRRAVASIKSLVYSPSIRNKKATFALVCQTLKHLPILKDVIEGANILNGKWKRQEELIYIITYDILFGQAAVVLSGDAEKFLMLQKDALQSALAKLCVRKKVKRIEDLLLQNNPNPDVSKPRYVRVNTLKLDVEAAFNELSKQHKVQRDDMVPDLLVLPSGTDLHDHPLVKSGSIFMQGKASSMVAVALGPEPGWEVLDACSAPGNKTVHLAALMRGNGKITACELNKDRVRRLEDTIKCAGATNVEVLHGDFLKISTEDPLYSKVRAILLDPSCSGSGTAAERLDHLLPSYTAAQTADVAATPRVKNLAAFQSRALAHALSFPAVERVVYSTCSIYQTENEDVVKSVLPLASSLGFHLETPFPKWSRRGLPVVEGSEHLLRTDPVMDMEGFFIALFVRRSIVNPPRPVSWESKDCSSELKMRKHQNECLRKKTTNKKILLPTRFMRMSEMMLHACMIHRRYTKIVPEYKAK</sequence>
<dbReference type="FunFam" id="3.40.50.150:FF:000164">
    <property type="entry name" value="Methyltransferase NSUN5, putative"/>
    <property type="match status" value="1"/>
</dbReference>
<feature type="binding site" evidence="6">
    <location>
        <begin position="250"/>
        <end position="256"/>
    </location>
    <ligand>
        <name>S-adenosyl-L-methionine</name>
        <dbReference type="ChEBI" id="CHEBI:59789"/>
    </ligand>
</feature>
<comment type="similarity">
    <text evidence="6">Belongs to the class I-like SAM-binding methyltransferase superfamily. RsmB/NOP family.</text>
</comment>
<dbReference type="InterPro" id="IPR049560">
    <property type="entry name" value="MeTrfase_RsmB-F_NOP2_cat"/>
</dbReference>
<keyword evidence="3 6" id="KW-0949">S-adenosyl-L-methionine</keyword>
<feature type="binding site" evidence="6">
    <location>
        <position position="321"/>
    </location>
    <ligand>
        <name>S-adenosyl-L-methionine</name>
        <dbReference type="ChEBI" id="CHEBI:59789"/>
    </ligand>
</feature>
<dbReference type="Proteomes" id="UP000195402">
    <property type="component" value="Unassembled WGS sequence"/>
</dbReference>
<reference evidence="9 10" key="1">
    <citation type="journal article" date="2017" name="Mol. Plant">
        <title>The Genome of Medicinal Plant Macleaya cordata Provides New Insights into Benzylisoquinoline Alkaloids Metabolism.</title>
        <authorList>
            <person name="Liu X."/>
            <person name="Liu Y."/>
            <person name="Huang P."/>
            <person name="Ma Y."/>
            <person name="Qing Z."/>
            <person name="Tang Q."/>
            <person name="Cao H."/>
            <person name="Cheng P."/>
            <person name="Zheng Y."/>
            <person name="Yuan Z."/>
            <person name="Zhou Y."/>
            <person name="Liu J."/>
            <person name="Tang Z."/>
            <person name="Zhuo Y."/>
            <person name="Zhang Y."/>
            <person name="Yu L."/>
            <person name="Huang J."/>
            <person name="Yang P."/>
            <person name="Peng Q."/>
            <person name="Zhang J."/>
            <person name="Jiang W."/>
            <person name="Zhang Z."/>
            <person name="Lin K."/>
            <person name="Ro D.K."/>
            <person name="Chen X."/>
            <person name="Xiong X."/>
            <person name="Shang Y."/>
            <person name="Huang S."/>
            <person name="Zeng J."/>
        </authorList>
    </citation>
    <scope>NUCLEOTIDE SEQUENCE [LARGE SCALE GENOMIC DNA]</scope>
    <source>
        <strain evidence="10">cv. BLH2017</strain>
        <tissue evidence="9">Root</tissue>
    </source>
</reference>
<evidence type="ECO:0000256" key="7">
    <source>
        <dbReference type="SAM" id="MobiDB-lite"/>
    </source>
</evidence>
<dbReference type="FunCoup" id="A0A200Q2T8">
    <property type="interactions" value="2791"/>
</dbReference>
<dbReference type="InterPro" id="IPR048889">
    <property type="entry name" value="NSUN5_RCM1_N"/>
</dbReference>
<dbReference type="AlphaFoldDB" id="A0A200Q2T8"/>
<dbReference type="OMA" id="SFKSRIY"/>
<evidence type="ECO:0000256" key="2">
    <source>
        <dbReference type="ARBA" id="ARBA00022679"/>
    </source>
</evidence>
<dbReference type="GO" id="GO:0005730">
    <property type="term" value="C:nucleolus"/>
    <property type="evidence" value="ECO:0007669"/>
    <property type="project" value="TreeGrafter"/>
</dbReference>
<feature type="binding site" evidence="6">
    <location>
        <position position="274"/>
    </location>
    <ligand>
        <name>S-adenosyl-L-methionine</name>
        <dbReference type="ChEBI" id="CHEBI:59789"/>
    </ligand>
</feature>
<dbReference type="Gene3D" id="3.40.50.150">
    <property type="entry name" value="Vaccinia Virus protein VP39"/>
    <property type="match status" value="1"/>
</dbReference>
<dbReference type="Pfam" id="PF01189">
    <property type="entry name" value="Methyltr_RsmB-F"/>
    <property type="match status" value="1"/>
</dbReference>
<dbReference type="InterPro" id="IPR049561">
    <property type="entry name" value="NSUN5_7_fdxn-like"/>
</dbReference>
<keyword evidence="1 6" id="KW-0489">Methyltransferase</keyword>
<comment type="caution">
    <text evidence="9">The sequence shown here is derived from an EMBL/GenBank/DDBJ whole genome shotgun (WGS) entry which is preliminary data.</text>
</comment>
<dbReference type="GO" id="GO:0008173">
    <property type="term" value="F:RNA methyltransferase activity"/>
    <property type="evidence" value="ECO:0007669"/>
    <property type="project" value="InterPro"/>
</dbReference>
<proteinExistence type="inferred from homology"/>
<dbReference type="Pfam" id="PF21148">
    <property type="entry name" value="NSUN5_fdxn-like"/>
    <property type="match status" value="1"/>
</dbReference>
<evidence type="ECO:0000259" key="8">
    <source>
        <dbReference type="PROSITE" id="PS51686"/>
    </source>
</evidence>
<dbReference type="InParanoid" id="A0A200Q2T8"/>
<dbReference type="Gene3D" id="3.30.70.1170">
    <property type="entry name" value="Sun protein, domain 3"/>
    <property type="match status" value="1"/>
</dbReference>
<dbReference type="Pfam" id="PF21153">
    <property type="entry name" value="NSUN5_N"/>
    <property type="match status" value="1"/>
</dbReference>
<evidence type="ECO:0000256" key="6">
    <source>
        <dbReference type="PROSITE-ProRule" id="PRU01023"/>
    </source>
</evidence>
<feature type="compositionally biased region" description="Basic and acidic residues" evidence="7">
    <location>
        <begin position="11"/>
        <end position="25"/>
    </location>
</feature>
<dbReference type="EMBL" id="MVGT01003279">
    <property type="protein sequence ID" value="OVA04781.1"/>
    <property type="molecule type" value="Genomic_DNA"/>
</dbReference>
<dbReference type="GO" id="GO:0070475">
    <property type="term" value="P:rRNA base methylation"/>
    <property type="evidence" value="ECO:0007669"/>
    <property type="project" value="TreeGrafter"/>
</dbReference>
<protein>
    <submittedName>
        <fullName evidence="9">Bacterial Fmu (Sun)/eukaryotic nucleolar NOL1/Nop2p</fullName>
    </submittedName>
</protein>
<dbReference type="PRINTS" id="PR02008">
    <property type="entry name" value="RCMTFAMILY"/>
</dbReference>
<dbReference type="STRING" id="56857.A0A200Q2T8"/>
<gene>
    <name evidence="9" type="ORF">BVC80_1133g5</name>
</gene>
<keyword evidence="10" id="KW-1185">Reference proteome</keyword>
<organism evidence="9 10">
    <name type="scientific">Macleaya cordata</name>
    <name type="common">Five-seeded plume-poppy</name>
    <name type="synonym">Bocconia cordata</name>
    <dbReference type="NCBI Taxonomy" id="56857"/>
    <lineage>
        <taxon>Eukaryota</taxon>
        <taxon>Viridiplantae</taxon>
        <taxon>Streptophyta</taxon>
        <taxon>Embryophyta</taxon>
        <taxon>Tracheophyta</taxon>
        <taxon>Spermatophyta</taxon>
        <taxon>Magnoliopsida</taxon>
        <taxon>Ranunculales</taxon>
        <taxon>Papaveraceae</taxon>
        <taxon>Papaveroideae</taxon>
        <taxon>Macleaya</taxon>
    </lineage>
</organism>
<dbReference type="InterPro" id="IPR029063">
    <property type="entry name" value="SAM-dependent_MTases_sf"/>
</dbReference>
<evidence type="ECO:0000313" key="9">
    <source>
        <dbReference type="EMBL" id="OVA04781.1"/>
    </source>
</evidence>
<dbReference type="CDD" id="cd02440">
    <property type="entry name" value="AdoMet_MTases"/>
    <property type="match status" value="1"/>
</dbReference>
<dbReference type="InterPro" id="IPR023267">
    <property type="entry name" value="RCMT"/>
</dbReference>
<dbReference type="InterPro" id="IPR001678">
    <property type="entry name" value="MeTrfase_RsmB-F_NOP2_dom"/>
</dbReference>
<name>A0A200Q2T8_MACCD</name>
<dbReference type="GO" id="GO:0003723">
    <property type="term" value="F:RNA binding"/>
    <property type="evidence" value="ECO:0007669"/>
    <property type="project" value="UniProtKB-UniRule"/>
</dbReference>
<feature type="active site" description="Nucleophile" evidence="6">
    <location>
        <position position="383"/>
    </location>
</feature>